<dbReference type="CDD" id="cd17536">
    <property type="entry name" value="REC_YesN-like"/>
    <property type="match status" value="1"/>
</dbReference>
<dbReference type="EMBL" id="JACJVP010000006">
    <property type="protein sequence ID" value="MBB6670015.1"/>
    <property type="molecule type" value="Genomic_DNA"/>
</dbReference>
<dbReference type="InterPro" id="IPR011006">
    <property type="entry name" value="CheY-like_superfamily"/>
</dbReference>
<dbReference type="PROSITE" id="PS00041">
    <property type="entry name" value="HTH_ARAC_FAMILY_1"/>
    <property type="match status" value="1"/>
</dbReference>
<evidence type="ECO:0000256" key="2">
    <source>
        <dbReference type="ARBA" id="ARBA00023125"/>
    </source>
</evidence>
<organism evidence="7 8">
    <name type="scientific">Cohnella nanjingensis</name>
    <dbReference type="NCBI Taxonomy" id="1387779"/>
    <lineage>
        <taxon>Bacteria</taxon>
        <taxon>Bacillati</taxon>
        <taxon>Bacillota</taxon>
        <taxon>Bacilli</taxon>
        <taxon>Bacillales</taxon>
        <taxon>Paenibacillaceae</taxon>
        <taxon>Cohnella</taxon>
    </lineage>
</organism>
<name>A0A7X0VDI7_9BACL</name>
<reference evidence="7 8" key="1">
    <citation type="submission" date="2020-08" db="EMBL/GenBank/DDBJ databases">
        <title>Cohnella phylogeny.</title>
        <authorList>
            <person name="Dunlap C."/>
        </authorList>
    </citation>
    <scope>NUCLEOTIDE SEQUENCE [LARGE SCALE GENOMIC DNA]</scope>
    <source>
        <strain evidence="7 8">DSM 28246</strain>
    </source>
</reference>
<dbReference type="InterPro" id="IPR020449">
    <property type="entry name" value="Tscrpt_reg_AraC-type_HTH"/>
</dbReference>
<evidence type="ECO:0000256" key="1">
    <source>
        <dbReference type="ARBA" id="ARBA00023015"/>
    </source>
</evidence>
<evidence type="ECO:0000259" key="5">
    <source>
        <dbReference type="PROSITE" id="PS01124"/>
    </source>
</evidence>
<dbReference type="InterPro" id="IPR009057">
    <property type="entry name" value="Homeodomain-like_sf"/>
</dbReference>
<dbReference type="Pfam" id="PF00072">
    <property type="entry name" value="Response_reg"/>
    <property type="match status" value="1"/>
</dbReference>
<dbReference type="GO" id="GO:0000160">
    <property type="term" value="P:phosphorelay signal transduction system"/>
    <property type="evidence" value="ECO:0007669"/>
    <property type="project" value="InterPro"/>
</dbReference>
<dbReference type="Gene3D" id="1.10.10.60">
    <property type="entry name" value="Homeodomain-like"/>
    <property type="match status" value="2"/>
</dbReference>
<keyword evidence="2" id="KW-0238">DNA-binding</keyword>
<dbReference type="PANTHER" id="PTHR43280:SF28">
    <property type="entry name" value="HTH-TYPE TRANSCRIPTIONAL ACTIVATOR RHAS"/>
    <property type="match status" value="1"/>
</dbReference>
<dbReference type="PRINTS" id="PR00032">
    <property type="entry name" value="HTHARAC"/>
</dbReference>
<dbReference type="InterPro" id="IPR018062">
    <property type="entry name" value="HTH_AraC-typ_CS"/>
</dbReference>
<feature type="modified residue" description="4-aspartylphosphate" evidence="4">
    <location>
        <position position="55"/>
    </location>
</feature>
<evidence type="ECO:0000256" key="3">
    <source>
        <dbReference type="ARBA" id="ARBA00023163"/>
    </source>
</evidence>
<keyword evidence="4" id="KW-0597">Phosphoprotein</keyword>
<evidence type="ECO:0000259" key="6">
    <source>
        <dbReference type="PROSITE" id="PS50110"/>
    </source>
</evidence>
<feature type="domain" description="Response regulatory" evidence="6">
    <location>
        <begin position="3"/>
        <end position="121"/>
    </location>
</feature>
<dbReference type="Pfam" id="PF12833">
    <property type="entry name" value="HTH_18"/>
    <property type="match status" value="1"/>
</dbReference>
<dbReference type="PROSITE" id="PS50110">
    <property type="entry name" value="RESPONSE_REGULATORY"/>
    <property type="match status" value="1"/>
</dbReference>
<dbReference type="SUPFAM" id="SSF52172">
    <property type="entry name" value="CheY-like"/>
    <property type="match status" value="1"/>
</dbReference>
<dbReference type="Proteomes" id="UP000547209">
    <property type="component" value="Unassembled WGS sequence"/>
</dbReference>
<dbReference type="PANTHER" id="PTHR43280">
    <property type="entry name" value="ARAC-FAMILY TRANSCRIPTIONAL REGULATOR"/>
    <property type="match status" value="1"/>
</dbReference>
<dbReference type="GO" id="GO:0043565">
    <property type="term" value="F:sequence-specific DNA binding"/>
    <property type="evidence" value="ECO:0007669"/>
    <property type="project" value="InterPro"/>
</dbReference>
<dbReference type="SMART" id="SM00342">
    <property type="entry name" value="HTH_ARAC"/>
    <property type="match status" value="1"/>
</dbReference>
<protein>
    <submittedName>
        <fullName evidence="7">Response regulator</fullName>
    </submittedName>
</protein>
<dbReference type="PROSITE" id="PS01124">
    <property type="entry name" value="HTH_ARAC_FAMILY_2"/>
    <property type="match status" value="1"/>
</dbReference>
<dbReference type="InterPro" id="IPR018060">
    <property type="entry name" value="HTH_AraC"/>
</dbReference>
<dbReference type="GO" id="GO:0003700">
    <property type="term" value="F:DNA-binding transcription factor activity"/>
    <property type="evidence" value="ECO:0007669"/>
    <property type="project" value="InterPro"/>
</dbReference>
<dbReference type="Gene3D" id="3.40.50.2300">
    <property type="match status" value="1"/>
</dbReference>
<sequence length="551" mass="63262">MYRLLIVDDERIIVDGIYQLLQGAVHLELEIYRAYNAYEALEWLQRIRIDLIISDIRMPGMDGIDLQKRVMRLWARCKIIFLTGYNEFEYAQEAIRSGGAVDYLLKNQDQALIVRAVEKAIAEIERREEDKDRVLKAASKLQLAMPALQKKVLAELMEGVPPSLERLRQQFIQSEIPLAAEKPACLVVGRIDRWDDDVAESDRPLLIYGCQNIMDEYLSPAAVQVPVVFDNQYMLWTIQPSPGGATEDRQEEGDRSYSYLSDRIRSIVEAAQESCRKWLKLSVSFAIDSGPYAWTEIGLRYTYLKLLLGQKGGQEQQLLIQNDGMLEPLRQADKAYSGSNPLRGKLVLLEQYLENGQRELFMKLYHEIMEAENPGSQTELLERFYAVSLCLVSYSIRTGMFFGLTLNKHFPKMLRFDSHDGWAATVGFFAEIAEQMLKRSEEKAEDASSHIVESIDLFVNGNLDKDLSLTKLSEMVHHSPTYLSRLYKRLTGRTLFDYITEQRMTRAKSLLKEGAMKVHEIAAAVGYESAPHFTRSFKKYTGLTPQEFRDR</sequence>
<dbReference type="AlphaFoldDB" id="A0A7X0VDI7"/>
<evidence type="ECO:0000256" key="4">
    <source>
        <dbReference type="PROSITE-ProRule" id="PRU00169"/>
    </source>
</evidence>
<dbReference type="RefSeq" id="WP_185141457.1">
    <property type="nucleotide sequence ID" value="NZ_JACJVP010000006.1"/>
</dbReference>
<accession>A0A7X0VDI7</accession>
<dbReference type="SUPFAM" id="SSF46689">
    <property type="entry name" value="Homeodomain-like"/>
    <property type="match status" value="2"/>
</dbReference>
<dbReference type="SMART" id="SM00448">
    <property type="entry name" value="REC"/>
    <property type="match status" value="1"/>
</dbReference>
<feature type="domain" description="HTH araC/xylS-type" evidence="5">
    <location>
        <begin position="453"/>
        <end position="551"/>
    </location>
</feature>
<evidence type="ECO:0000313" key="8">
    <source>
        <dbReference type="Proteomes" id="UP000547209"/>
    </source>
</evidence>
<keyword evidence="8" id="KW-1185">Reference proteome</keyword>
<proteinExistence type="predicted"/>
<keyword evidence="3" id="KW-0804">Transcription</keyword>
<dbReference type="InterPro" id="IPR001789">
    <property type="entry name" value="Sig_transdc_resp-reg_receiver"/>
</dbReference>
<comment type="caution">
    <text evidence="7">The sequence shown here is derived from an EMBL/GenBank/DDBJ whole genome shotgun (WGS) entry which is preliminary data.</text>
</comment>
<evidence type="ECO:0000313" key="7">
    <source>
        <dbReference type="EMBL" id="MBB6670015.1"/>
    </source>
</evidence>
<gene>
    <name evidence="7" type="ORF">H7C19_04855</name>
</gene>
<keyword evidence="1" id="KW-0805">Transcription regulation</keyword>